<keyword evidence="1" id="KW-0732">Signal</keyword>
<dbReference type="Gene3D" id="2.40.370.10">
    <property type="entry name" value="AttH-like domain"/>
    <property type="match status" value="2"/>
</dbReference>
<feature type="chain" id="PRO_5045354134" evidence="1">
    <location>
        <begin position="22"/>
        <end position="360"/>
    </location>
</feature>
<evidence type="ECO:0000259" key="2">
    <source>
        <dbReference type="Pfam" id="PF07143"/>
    </source>
</evidence>
<feature type="domain" description="AttH" evidence="2">
    <location>
        <begin position="61"/>
        <end position="232"/>
    </location>
</feature>
<feature type="signal peptide" evidence="1">
    <location>
        <begin position="1"/>
        <end position="21"/>
    </location>
</feature>
<gene>
    <name evidence="3" type="ORF">DSLASN_26060</name>
</gene>
<dbReference type="PANTHER" id="PTHR38591:SF1">
    <property type="entry name" value="BLL1000 PROTEIN"/>
    <property type="match status" value="1"/>
</dbReference>
<dbReference type="PANTHER" id="PTHR38591">
    <property type="entry name" value="HYDROLASE"/>
    <property type="match status" value="1"/>
</dbReference>
<evidence type="ECO:0000313" key="3">
    <source>
        <dbReference type="EMBL" id="BCS96974.1"/>
    </source>
</evidence>
<evidence type="ECO:0000256" key="1">
    <source>
        <dbReference type="SAM" id="SignalP"/>
    </source>
</evidence>
<accession>A0ABN6F4H5</accession>
<dbReference type="InterPro" id="IPR010791">
    <property type="entry name" value="AttH_dom"/>
</dbReference>
<evidence type="ECO:0000313" key="4">
    <source>
        <dbReference type="Proteomes" id="UP001320148"/>
    </source>
</evidence>
<dbReference type="EMBL" id="AP024488">
    <property type="protein sequence ID" value="BCS96974.1"/>
    <property type="molecule type" value="Genomic_DNA"/>
</dbReference>
<organism evidence="3 4">
    <name type="scientific">Desulfoluna limicola</name>
    <dbReference type="NCBI Taxonomy" id="2810562"/>
    <lineage>
        <taxon>Bacteria</taxon>
        <taxon>Pseudomonadati</taxon>
        <taxon>Thermodesulfobacteriota</taxon>
        <taxon>Desulfobacteria</taxon>
        <taxon>Desulfobacterales</taxon>
        <taxon>Desulfolunaceae</taxon>
        <taxon>Desulfoluna</taxon>
    </lineage>
</organism>
<dbReference type="RefSeq" id="WP_236888409.1">
    <property type="nucleotide sequence ID" value="NZ_AP024488.1"/>
</dbReference>
<keyword evidence="4" id="KW-1185">Reference proteome</keyword>
<sequence length="360" mass="39638">MKRSLLFCLVTLLLWVPLGWAAGPDAASALSGETEACYRKAEPGATLSVPADLLPHEDFRTEWWYVTGNLKGEDGKRYGYQFTIFRRGLACDADETGVSWSARHLYFAHLAISSESDKSFHTGYRMERQSFGLSGWHKEPLRIWVADVSFVWDAGQIHLETRHGEPGFSLTLEPVKPPVLQGEGGFSVKDPASGSASHYLTLSRLKTRGTLRLPGRVVEVTGVSWVDREWSTGSLGSDQSGWDWLALHLDDGRDLMVCRVRGTKAAPDYYFGSISLTDGSYRVLGAGEFTMVPYGVLNAPSGRVYPGRWTVSVPKEAIVLTVTPLFDNQEHGDGVTYWEGAVTARGKGASGRGYLEMTGY</sequence>
<name>A0ABN6F4H5_9BACT</name>
<reference evidence="3 4" key="1">
    <citation type="submission" date="2021-02" db="EMBL/GenBank/DDBJ databases">
        <title>Complete genome of Desulfoluna sp. strain ASN36.</title>
        <authorList>
            <person name="Takahashi A."/>
            <person name="Kojima H."/>
            <person name="Fukui M."/>
        </authorList>
    </citation>
    <scope>NUCLEOTIDE SEQUENCE [LARGE SCALE GENOMIC DNA]</scope>
    <source>
        <strain evidence="3 4">ASN36</strain>
    </source>
</reference>
<protein>
    <submittedName>
        <fullName evidence="3">Carotenoid 1,2-hydratase</fullName>
    </submittedName>
</protein>
<dbReference type="Pfam" id="PF17186">
    <property type="entry name" value="Lipocalin_9"/>
    <property type="match status" value="1"/>
</dbReference>
<dbReference type="Proteomes" id="UP001320148">
    <property type="component" value="Chromosome"/>
</dbReference>
<dbReference type="SUPFAM" id="SSF159245">
    <property type="entry name" value="AttH-like"/>
    <property type="match status" value="1"/>
</dbReference>
<dbReference type="Pfam" id="PF07143">
    <property type="entry name" value="CrtC"/>
    <property type="match status" value="1"/>
</dbReference>
<proteinExistence type="predicted"/>
<dbReference type="InterPro" id="IPR023374">
    <property type="entry name" value="AttH-like_dom_sf"/>
</dbReference>